<comment type="caution">
    <text evidence="3">The sequence shown here is derived from an EMBL/GenBank/DDBJ whole genome shotgun (WGS) entry which is preliminary data.</text>
</comment>
<proteinExistence type="inferred from homology"/>
<name>A0A9P9FCS9_9HYPO</name>
<dbReference type="AlphaFoldDB" id="A0A9P9FCS9"/>
<evidence type="ECO:0000256" key="2">
    <source>
        <dbReference type="RuleBase" id="RU000363"/>
    </source>
</evidence>
<evidence type="ECO:0000313" key="4">
    <source>
        <dbReference type="Proteomes" id="UP000717696"/>
    </source>
</evidence>
<dbReference type="Pfam" id="PF00106">
    <property type="entry name" value="adh_short"/>
    <property type="match status" value="1"/>
</dbReference>
<gene>
    <name evidence="3" type="ORF">B0J13DRAFT_518947</name>
</gene>
<dbReference type="PANTHER" id="PTHR43544:SF32">
    <property type="entry name" value="CHAIN DEHYDROGENASE, PUTATIVE (AFU_ORTHOLOGUE AFUA_5G01530)-RELATED"/>
    <property type="match status" value="1"/>
</dbReference>
<protein>
    <submittedName>
        <fullName evidence="3">Short-chain dehydrogenase</fullName>
    </submittedName>
</protein>
<dbReference type="EMBL" id="JAGMUU010000002">
    <property type="protein sequence ID" value="KAH7159486.1"/>
    <property type="molecule type" value="Genomic_DNA"/>
</dbReference>
<dbReference type="GO" id="GO:0016491">
    <property type="term" value="F:oxidoreductase activity"/>
    <property type="evidence" value="ECO:0007669"/>
    <property type="project" value="TreeGrafter"/>
</dbReference>
<dbReference type="InterPro" id="IPR036291">
    <property type="entry name" value="NAD(P)-bd_dom_sf"/>
</dbReference>
<accession>A0A9P9FCS9</accession>
<comment type="similarity">
    <text evidence="1 2">Belongs to the short-chain dehydrogenases/reductases (SDR) family.</text>
</comment>
<dbReference type="OrthoDB" id="1933717at2759"/>
<dbReference type="SUPFAM" id="SSF51735">
    <property type="entry name" value="NAD(P)-binding Rossmann-fold domains"/>
    <property type="match status" value="1"/>
</dbReference>
<evidence type="ECO:0000256" key="1">
    <source>
        <dbReference type="ARBA" id="ARBA00006484"/>
    </source>
</evidence>
<dbReference type="InterPro" id="IPR051468">
    <property type="entry name" value="Fungal_SecMetab_SDRs"/>
</dbReference>
<dbReference type="InterPro" id="IPR002347">
    <property type="entry name" value="SDR_fam"/>
</dbReference>
<dbReference type="GO" id="GO:0005737">
    <property type="term" value="C:cytoplasm"/>
    <property type="evidence" value="ECO:0007669"/>
    <property type="project" value="TreeGrafter"/>
</dbReference>
<dbReference type="PRINTS" id="PR00080">
    <property type="entry name" value="SDRFAMILY"/>
</dbReference>
<evidence type="ECO:0000313" key="3">
    <source>
        <dbReference type="EMBL" id="KAH7159486.1"/>
    </source>
</evidence>
<dbReference type="PANTHER" id="PTHR43544">
    <property type="entry name" value="SHORT-CHAIN DEHYDROGENASE/REDUCTASE"/>
    <property type="match status" value="1"/>
</dbReference>
<organism evidence="3 4">
    <name type="scientific">Dactylonectria estremocensis</name>
    <dbReference type="NCBI Taxonomy" id="1079267"/>
    <lineage>
        <taxon>Eukaryota</taxon>
        <taxon>Fungi</taxon>
        <taxon>Dikarya</taxon>
        <taxon>Ascomycota</taxon>
        <taxon>Pezizomycotina</taxon>
        <taxon>Sordariomycetes</taxon>
        <taxon>Hypocreomycetidae</taxon>
        <taxon>Hypocreales</taxon>
        <taxon>Nectriaceae</taxon>
        <taxon>Dactylonectria</taxon>
    </lineage>
</organism>
<keyword evidence="4" id="KW-1185">Reference proteome</keyword>
<dbReference type="Gene3D" id="3.40.50.720">
    <property type="entry name" value="NAD(P)-binding Rossmann-like Domain"/>
    <property type="match status" value="1"/>
</dbReference>
<dbReference type="Proteomes" id="UP000717696">
    <property type="component" value="Unassembled WGS sequence"/>
</dbReference>
<reference evidence="3" key="1">
    <citation type="journal article" date="2021" name="Nat. Commun.">
        <title>Genetic determinants of endophytism in the Arabidopsis root mycobiome.</title>
        <authorList>
            <person name="Mesny F."/>
            <person name="Miyauchi S."/>
            <person name="Thiergart T."/>
            <person name="Pickel B."/>
            <person name="Atanasova L."/>
            <person name="Karlsson M."/>
            <person name="Huettel B."/>
            <person name="Barry K.W."/>
            <person name="Haridas S."/>
            <person name="Chen C."/>
            <person name="Bauer D."/>
            <person name="Andreopoulos W."/>
            <person name="Pangilinan J."/>
            <person name="LaButti K."/>
            <person name="Riley R."/>
            <person name="Lipzen A."/>
            <person name="Clum A."/>
            <person name="Drula E."/>
            <person name="Henrissat B."/>
            <person name="Kohler A."/>
            <person name="Grigoriev I.V."/>
            <person name="Martin F.M."/>
            <person name="Hacquard S."/>
        </authorList>
    </citation>
    <scope>NUCLEOTIDE SEQUENCE</scope>
    <source>
        <strain evidence="3">MPI-CAGE-AT-0021</strain>
    </source>
</reference>
<dbReference type="GO" id="GO:0019748">
    <property type="term" value="P:secondary metabolic process"/>
    <property type="evidence" value="ECO:0007669"/>
    <property type="project" value="TreeGrafter"/>
</dbReference>
<sequence length="200" mass="21697">MGARNQAKGTLSLVILDVSKDDSIEAAVAKVKADFARLDVLVNNAGIVTLDPITRESLRTAFDTNVFGVMLVTNAMTPLLQASRSPKIINVSSEMGSITLKLDPTNPYHKMPGEVYRLTKAALNMLTACQHVALQEFGGTSWAYCPGYVITDLVGDRENRKSQGAESSETSAQGILEIVEGKRDGEVGKFVTKYGKQFPW</sequence>
<dbReference type="PRINTS" id="PR00081">
    <property type="entry name" value="GDHRDH"/>
</dbReference>